<comment type="cofactor">
    <cofactor evidence="2">
        <name>Mg(2+)</name>
        <dbReference type="ChEBI" id="CHEBI:18420"/>
    </cofactor>
</comment>
<keyword evidence="5" id="KW-0378">Hydrolase</keyword>
<dbReference type="CDD" id="cd18870">
    <property type="entry name" value="NUDIX_AcylCoAdiphos_Nudt19"/>
    <property type="match status" value="1"/>
</dbReference>
<proteinExistence type="inferred from homology"/>
<dbReference type="AlphaFoldDB" id="A0A182IU81"/>
<keyword evidence="7" id="KW-0464">Manganese</keyword>
<dbReference type="PANTHER" id="PTHR12318:SF0">
    <property type="entry name" value="ACYL-COENZYME A DIPHOSPHATASE NUDT19"/>
    <property type="match status" value="1"/>
</dbReference>
<keyword evidence="4" id="KW-0479">Metal-binding</keyword>
<evidence type="ECO:0000256" key="2">
    <source>
        <dbReference type="ARBA" id="ARBA00001946"/>
    </source>
</evidence>
<keyword evidence="6" id="KW-0460">Magnesium</keyword>
<dbReference type="InterPro" id="IPR039121">
    <property type="entry name" value="NUDT19"/>
</dbReference>
<evidence type="ECO:0000256" key="4">
    <source>
        <dbReference type="ARBA" id="ARBA00022723"/>
    </source>
</evidence>
<evidence type="ECO:0000256" key="3">
    <source>
        <dbReference type="ARBA" id="ARBA00005582"/>
    </source>
</evidence>
<dbReference type="SUPFAM" id="SSF55811">
    <property type="entry name" value="Nudix"/>
    <property type="match status" value="1"/>
</dbReference>
<comment type="similarity">
    <text evidence="3">Belongs to the Nudix hydrolase family.</text>
</comment>
<dbReference type="PANTHER" id="PTHR12318">
    <property type="entry name" value="TESTOSTERONE-REGULATED PROTEIN RP2"/>
    <property type="match status" value="1"/>
</dbReference>
<evidence type="ECO:0000256" key="1">
    <source>
        <dbReference type="ARBA" id="ARBA00001936"/>
    </source>
</evidence>
<dbReference type="PROSITE" id="PS51462">
    <property type="entry name" value="NUDIX"/>
    <property type="match status" value="1"/>
</dbReference>
<organism evidence="8">
    <name type="scientific">Anopheles atroparvus</name>
    <name type="common">European mosquito</name>
    <dbReference type="NCBI Taxonomy" id="41427"/>
    <lineage>
        <taxon>Eukaryota</taxon>
        <taxon>Metazoa</taxon>
        <taxon>Ecdysozoa</taxon>
        <taxon>Arthropoda</taxon>
        <taxon>Hexapoda</taxon>
        <taxon>Insecta</taxon>
        <taxon>Pterygota</taxon>
        <taxon>Neoptera</taxon>
        <taxon>Endopterygota</taxon>
        <taxon>Diptera</taxon>
        <taxon>Nematocera</taxon>
        <taxon>Culicoidea</taxon>
        <taxon>Culicidae</taxon>
        <taxon>Anophelinae</taxon>
        <taxon>Anopheles</taxon>
    </lineage>
</organism>
<evidence type="ECO:0000256" key="7">
    <source>
        <dbReference type="ARBA" id="ARBA00023211"/>
    </source>
</evidence>
<evidence type="ECO:0000256" key="6">
    <source>
        <dbReference type="ARBA" id="ARBA00022842"/>
    </source>
</evidence>
<dbReference type="GO" id="GO:0016818">
    <property type="term" value="F:hydrolase activity, acting on acid anhydrides, in phosphorus-containing anhydrides"/>
    <property type="evidence" value="ECO:0007669"/>
    <property type="project" value="InterPro"/>
</dbReference>
<comment type="cofactor">
    <cofactor evidence="1">
        <name>Mn(2+)</name>
        <dbReference type="ChEBI" id="CHEBI:29035"/>
    </cofactor>
</comment>
<dbReference type="STRING" id="41427.A0A182IU81"/>
<evidence type="ECO:0000313" key="8">
    <source>
        <dbReference type="EnsemblMetazoa" id="AATE005582-PA.1"/>
    </source>
</evidence>
<sequence length="363" mass="41101">MRKYAKHWRDSASLIVVARNEGNVKDADGFNYKVLVFKRTEKTSFLPNHIVFPGGTFDPQDESPRWLSLFAQQGIPEEAVRSVATVSGPRPYIFQTTAGDTLDRNLSVRLCALRECFEELGVLLVTDRHASSAPASATGFSLAKDGFDVVTWQKDVHDGRKTFPELCAELGETPDLWGLYEWSTWITPTHFFKKRFETAFFLAALNNIPPVFPEEYEVQEYMWESPRTLLDAHAEGNLWLAPPQAYELQRLSHVHDIDAIVQMAKGRKFNGTTAFCPIVYNVADGFIDVLPGDDFYPQDYDFVSGNGDLNKFVHLSAQEFSDRTRNLHRIVFQGLNNQTFLHNGRPVDGHLHVCGSNTRPSKL</sequence>
<dbReference type="InterPro" id="IPR015797">
    <property type="entry name" value="NUDIX_hydrolase-like_dom_sf"/>
</dbReference>
<dbReference type="GO" id="GO:0046872">
    <property type="term" value="F:metal ion binding"/>
    <property type="evidence" value="ECO:0007669"/>
    <property type="project" value="UniProtKB-KW"/>
</dbReference>
<protein>
    <submittedName>
        <fullName evidence="8">Uncharacterized protein</fullName>
    </submittedName>
</protein>
<evidence type="ECO:0000256" key="5">
    <source>
        <dbReference type="ARBA" id="ARBA00022801"/>
    </source>
</evidence>
<dbReference type="Gene3D" id="3.90.79.10">
    <property type="entry name" value="Nucleoside Triphosphate Pyrophosphohydrolase"/>
    <property type="match status" value="1"/>
</dbReference>
<accession>A0A182IU81</accession>
<dbReference type="EnsemblMetazoa" id="AATE005582-RA">
    <property type="protein sequence ID" value="AATE005582-PA.1"/>
    <property type="gene ID" value="AATE005582"/>
</dbReference>
<reference evidence="8" key="1">
    <citation type="submission" date="2022-08" db="UniProtKB">
        <authorList>
            <consortium name="EnsemblMetazoa"/>
        </authorList>
    </citation>
    <scope>IDENTIFICATION</scope>
    <source>
        <strain evidence="8">EBRO</strain>
    </source>
</reference>
<dbReference type="VEuPathDB" id="VectorBase:AATE005582"/>
<dbReference type="InterPro" id="IPR000086">
    <property type="entry name" value="NUDIX_hydrolase_dom"/>
</dbReference>
<name>A0A182IU81_ANOAO</name>
<dbReference type="GO" id="GO:0005739">
    <property type="term" value="C:mitochondrion"/>
    <property type="evidence" value="ECO:0007669"/>
    <property type="project" value="TreeGrafter"/>
</dbReference>